<dbReference type="PANTHER" id="PTHR14636:SF1">
    <property type="entry name" value="TPA-INDUCED TRANSMEMBRANE PROTEIN"/>
    <property type="match status" value="1"/>
</dbReference>
<dbReference type="InterPro" id="IPR033223">
    <property type="entry name" value="TTMP"/>
</dbReference>
<dbReference type="InterPro" id="IPR036364">
    <property type="entry name" value="SEA_dom_sf"/>
</dbReference>
<feature type="transmembrane region" description="Helical" evidence="2">
    <location>
        <begin position="100"/>
        <end position="126"/>
    </location>
</feature>
<dbReference type="PROSITE" id="PS50024">
    <property type="entry name" value="SEA"/>
    <property type="match status" value="1"/>
</dbReference>
<organism evidence="4 5">
    <name type="scientific">Neogobius melanostomus</name>
    <name type="common">round goby</name>
    <dbReference type="NCBI Taxonomy" id="47308"/>
    <lineage>
        <taxon>Eukaryota</taxon>
        <taxon>Metazoa</taxon>
        <taxon>Chordata</taxon>
        <taxon>Craniata</taxon>
        <taxon>Vertebrata</taxon>
        <taxon>Euteleostomi</taxon>
        <taxon>Actinopterygii</taxon>
        <taxon>Neopterygii</taxon>
        <taxon>Teleostei</taxon>
        <taxon>Neoteleostei</taxon>
        <taxon>Acanthomorphata</taxon>
        <taxon>Gobiaria</taxon>
        <taxon>Gobiiformes</taxon>
        <taxon>Gobioidei</taxon>
        <taxon>Gobiidae</taxon>
        <taxon>Benthophilinae</taxon>
        <taxon>Neogobiini</taxon>
        <taxon>Neogobius</taxon>
    </lineage>
</organism>
<feature type="domain" description="SEA" evidence="3">
    <location>
        <begin position="140"/>
        <end position="260"/>
    </location>
</feature>
<dbReference type="InterPro" id="IPR000082">
    <property type="entry name" value="SEA_dom"/>
</dbReference>
<dbReference type="Ensembl" id="ENSNMLT00000035698.1">
    <property type="protein sequence ID" value="ENSNMLP00000032041.1"/>
    <property type="gene ID" value="ENSNMLG00000020053.1"/>
</dbReference>
<protein>
    <recommendedName>
        <fullName evidence="3">SEA domain-containing protein</fullName>
    </recommendedName>
</protein>
<dbReference type="Pfam" id="PF01390">
    <property type="entry name" value="SEA"/>
    <property type="match status" value="1"/>
</dbReference>
<evidence type="ECO:0000256" key="1">
    <source>
        <dbReference type="SAM" id="MobiDB-lite"/>
    </source>
</evidence>
<evidence type="ECO:0000313" key="4">
    <source>
        <dbReference type="Ensembl" id="ENSNMLP00000032041.1"/>
    </source>
</evidence>
<keyword evidence="2" id="KW-0472">Membrane</keyword>
<keyword evidence="2" id="KW-0812">Transmembrane</keyword>
<evidence type="ECO:0000256" key="2">
    <source>
        <dbReference type="SAM" id="Phobius"/>
    </source>
</evidence>
<dbReference type="AlphaFoldDB" id="A0A8C6UAQ2"/>
<keyword evidence="2" id="KW-1133">Transmembrane helix</keyword>
<reference evidence="4" key="1">
    <citation type="submission" date="2025-08" db="UniProtKB">
        <authorList>
            <consortium name="Ensembl"/>
        </authorList>
    </citation>
    <scope>IDENTIFICATION</scope>
</reference>
<reference evidence="4" key="2">
    <citation type="submission" date="2025-09" db="UniProtKB">
        <authorList>
            <consortium name="Ensembl"/>
        </authorList>
    </citation>
    <scope>IDENTIFICATION</scope>
</reference>
<name>A0A8C6UAQ2_9GOBI</name>
<feature type="region of interest" description="Disordered" evidence="1">
    <location>
        <begin position="20"/>
        <end position="50"/>
    </location>
</feature>
<keyword evidence="5" id="KW-1185">Reference proteome</keyword>
<feature type="compositionally biased region" description="Basic and acidic residues" evidence="1">
    <location>
        <begin position="34"/>
        <end position="50"/>
    </location>
</feature>
<accession>A0A8C6UAQ2</accession>
<sequence length="264" mass="29738">MEENSTNGIEMVLISNGPEGAALVNGQDTPQDEIDGRPKRRAEPETKRLLENDGISNGYTVASNHDNEAQIPMHSQQKKSAVSQLKEELTQKVCNDRVPLWAVLILIFVLLIGIIFASLGLCTVIYTDVDEKYDPTQFDKHRNFSGSFRLPNVNFTEELLNLTTSSESQALAALLENKLDDLYRNSPALGRYYSTSEISNFSDDPVTASFRLMFLMPATEESQLTRFTLSRAMVYNVLRQFLLDQEEEVSDRVYIQPASLNMSE</sequence>
<evidence type="ECO:0000313" key="5">
    <source>
        <dbReference type="Proteomes" id="UP000694523"/>
    </source>
</evidence>
<dbReference type="Proteomes" id="UP000694523">
    <property type="component" value="Unplaced"/>
</dbReference>
<dbReference type="PANTHER" id="PTHR14636">
    <property type="entry name" value="TPA-INDUCED TRANSMEMBRANE PROTEIN"/>
    <property type="match status" value="1"/>
</dbReference>
<proteinExistence type="predicted"/>
<dbReference type="Gene3D" id="3.30.70.960">
    <property type="entry name" value="SEA domain"/>
    <property type="match status" value="1"/>
</dbReference>
<evidence type="ECO:0000259" key="3">
    <source>
        <dbReference type="PROSITE" id="PS50024"/>
    </source>
</evidence>
<dbReference type="SUPFAM" id="SSF82671">
    <property type="entry name" value="SEA domain"/>
    <property type="match status" value="1"/>
</dbReference>